<keyword evidence="2" id="KW-1185">Reference proteome</keyword>
<name>A0A1X1YYD5_9MYCO</name>
<dbReference type="AlphaFoldDB" id="A0A1X1YYD5"/>
<proteinExistence type="predicted"/>
<gene>
    <name evidence="1" type="ORF">AWC17_15010</name>
</gene>
<protein>
    <submittedName>
        <fullName evidence="1">Uncharacterized protein</fullName>
    </submittedName>
</protein>
<dbReference type="EMBL" id="LQPH01000164">
    <property type="protein sequence ID" value="ORW16054.1"/>
    <property type="molecule type" value="Genomic_DNA"/>
</dbReference>
<comment type="caution">
    <text evidence="1">The sequence shown here is derived from an EMBL/GenBank/DDBJ whole genome shotgun (WGS) entry which is preliminary data.</text>
</comment>
<reference evidence="1 2" key="1">
    <citation type="submission" date="2016-01" db="EMBL/GenBank/DDBJ databases">
        <title>The new phylogeny of the genus Mycobacterium.</title>
        <authorList>
            <person name="Tarcisio F."/>
            <person name="Conor M."/>
            <person name="Antonella G."/>
            <person name="Elisabetta G."/>
            <person name="Giulia F.S."/>
            <person name="Sara T."/>
            <person name="Anna F."/>
            <person name="Clotilde B."/>
            <person name="Roberto B."/>
            <person name="Veronica D.S."/>
            <person name="Fabio R."/>
            <person name="Monica P."/>
            <person name="Olivier J."/>
            <person name="Enrico T."/>
            <person name="Nicola S."/>
        </authorList>
    </citation>
    <scope>NUCLEOTIDE SEQUENCE [LARGE SCALE GENOMIC DNA]</scope>
    <source>
        <strain evidence="1 2">DSM 44803</strain>
    </source>
</reference>
<dbReference type="OrthoDB" id="4722957at2"/>
<evidence type="ECO:0000313" key="2">
    <source>
        <dbReference type="Proteomes" id="UP000193781"/>
    </source>
</evidence>
<dbReference type="RefSeq" id="WP_074376080.1">
    <property type="nucleotide sequence ID" value="NZ_JACKSS010000021.1"/>
</dbReference>
<accession>A0A1X1YYD5</accession>
<evidence type="ECO:0000313" key="1">
    <source>
        <dbReference type="EMBL" id="ORW16054.1"/>
    </source>
</evidence>
<organism evidence="1 2">
    <name type="scientific">Mycobacterium nebraskense</name>
    <dbReference type="NCBI Taxonomy" id="244292"/>
    <lineage>
        <taxon>Bacteria</taxon>
        <taxon>Bacillati</taxon>
        <taxon>Actinomycetota</taxon>
        <taxon>Actinomycetes</taxon>
        <taxon>Mycobacteriales</taxon>
        <taxon>Mycobacteriaceae</taxon>
        <taxon>Mycobacterium</taxon>
    </lineage>
</organism>
<dbReference type="Proteomes" id="UP000193781">
    <property type="component" value="Unassembled WGS sequence"/>
</dbReference>
<sequence length="164" mass="18598">MAHRFVIRRLGALPWPHGLGKNAGDTHPYKKLDTQLKNYLGDGRYDPAAHQRAYQSADPEYRRIVLDALTQMPWSIDLLDDVDAATTLARSSPLFNQPLPDDQSQWSDWARPYCTAKGLTSTWLGCPADIGPTCLADGRHRITYLRFHRPPEYEILVRVLGTAR</sequence>